<dbReference type="EC" id="2.4.1.-" evidence="4"/>
<dbReference type="SUPFAM" id="SSF53756">
    <property type="entry name" value="UDP-Glycosyltransferase/glycogen phosphorylase"/>
    <property type="match status" value="1"/>
</dbReference>
<organism evidence="6 7">
    <name type="scientific">Handroanthus impetiginosus</name>
    <dbReference type="NCBI Taxonomy" id="429701"/>
    <lineage>
        <taxon>Eukaryota</taxon>
        <taxon>Viridiplantae</taxon>
        <taxon>Streptophyta</taxon>
        <taxon>Embryophyta</taxon>
        <taxon>Tracheophyta</taxon>
        <taxon>Spermatophyta</taxon>
        <taxon>Magnoliopsida</taxon>
        <taxon>eudicotyledons</taxon>
        <taxon>Gunneridae</taxon>
        <taxon>Pentapetalae</taxon>
        <taxon>asterids</taxon>
        <taxon>lamiids</taxon>
        <taxon>Lamiales</taxon>
        <taxon>Bignoniaceae</taxon>
        <taxon>Crescentiina</taxon>
        <taxon>Tabebuia alliance</taxon>
        <taxon>Handroanthus</taxon>
    </lineage>
</organism>
<keyword evidence="7" id="KW-1185">Reference proteome</keyword>
<gene>
    <name evidence="6" type="ORF">CDL12_05111</name>
</gene>
<dbReference type="GO" id="GO:0035251">
    <property type="term" value="F:UDP-glucosyltransferase activity"/>
    <property type="evidence" value="ECO:0007669"/>
    <property type="project" value="InterPro"/>
</dbReference>
<feature type="signal peptide" evidence="5">
    <location>
        <begin position="1"/>
        <end position="22"/>
    </location>
</feature>
<dbReference type="InterPro" id="IPR035595">
    <property type="entry name" value="UDP_glycos_trans_CS"/>
</dbReference>
<dbReference type="OrthoDB" id="5835829at2759"/>
<protein>
    <recommendedName>
        <fullName evidence="4">Glycosyltransferase</fullName>
        <ecNumber evidence="4">2.4.1.-</ecNumber>
    </recommendedName>
</protein>
<reference evidence="7" key="1">
    <citation type="journal article" date="2018" name="Gigascience">
        <title>Genome assembly of the Pink Ipe (Handroanthus impetiginosus, Bignoniaceae), a highly valued, ecologically keystone Neotropical timber forest tree.</title>
        <authorList>
            <person name="Silva-Junior O.B."/>
            <person name="Grattapaglia D."/>
            <person name="Novaes E."/>
            <person name="Collevatti R.G."/>
        </authorList>
    </citation>
    <scope>NUCLEOTIDE SEQUENCE [LARGE SCALE GENOMIC DNA]</scope>
    <source>
        <strain evidence="7">cv. UFG-1</strain>
    </source>
</reference>
<evidence type="ECO:0000256" key="1">
    <source>
        <dbReference type="ARBA" id="ARBA00009995"/>
    </source>
</evidence>
<keyword evidence="2 3" id="KW-0808">Transferase</keyword>
<dbReference type="InterPro" id="IPR002213">
    <property type="entry name" value="UDP_glucos_trans"/>
</dbReference>
<evidence type="ECO:0000256" key="4">
    <source>
        <dbReference type="RuleBase" id="RU362057"/>
    </source>
</evidence>
<keyword evidence="3" id="KW-0328">Glycosyltransferase</keyword>
<evidence type="ECO:0000256" key="2">
    <source>
        <dbReference type="ARBA" id="ARBA00022679"/>
    </source>
</evidence>
<dbReference type="STRING" id="429701.A0A2G9HXC3"/>
<proteinExistence type="inferred from homology"/>
<dbReference type="Gene3D" id="3.40.50.2000">
    <property type="entry name" value="Glycogen Phosphorylase B"/>
    <property type="match status" value="2"/>
</dbReference>
<feature type="chain" id="PRO_5013546861" description="Glycosyltransferase" evidence="5">
    <location>
        <begin position="23"/>
        <end position="405"/>
    </location>
</feature>
<keyword evidence="5" id="KW-0732">Signal</keyword>
<dbReference type="PANTHER" id="PTHR48048">
    <property type="entry name" value="GLYCOSYLTRANSFERASE"/>
    <property type="match status" value="1"/>
</dbReference>
<dbReference type="CDD" id="cd03784">
    <property type="entry name" value="GT1_Gtf-like"/>
    <property type="match status" value="1"/>
</dbReference>
<evidence type="ECO:0000256" key="5">
    <source>
        <dbReference type="SAM" id="SignalP"/>
    </source>
</evidence>
<dbReference type="PANTHER" id="PTHR48048:SF72">
    <property type="entry name" value="GLYCOSYLTRANSFERASE"/>
    <property type="match status" value="1"/>
</dbReference>
<evidence type="ECO:0000313" key="6">
    <source>
        <dbReference type="EMBL" id="PIN22166.1"/>
    </source>
</evidence>
<dbReference type="InterPro" id="IPR050481">
    <property type="entry name" value="UDP-glycosyltransf_plant"/>
</dbReference>
<sequence>MSANLVFIPFPIVSHLVVAVEAAKLLADRDERLSITVLIMKLPIDAKITSHIENLKNSHITFVELPHNDSNLLELKKSQRAFILQYIDSHKGAVRDAVAKIMDGSRSTRIAGFVVDMFCTAMIDVAKELGVPSYVYFTCGALSLQLILHLQTLEDDPNHDFAEFKDSDFETTVPGYVNPVPARVWPALVFDKDLEFLGRISKFRETNGIMVNTFLEFEHEVIKSLRDDETIPPVYPIGPILQVGQQHTDQNEHGEIINWLDAQPDSSVVFLCFGSKGGFSENQVKEIAEALERSGKRFLWSLRKPPPKEKLEFPGDYENPEEVLPEGFLERTVGFGKVIGWAPQMVILAHAAVGGFVSHCGWNSILESVWCGVPIATWPLSAEQQANAFELVKEFIMAIEIKMDY</sequence>
<dbReference type="AlphaFoldDB" id="A0A2G9HXC3"/>
<dbReference type="FunFam" id="3.40.50.2000:FF:000056">
    <property type="entry name" value="Glycosyltransferase"/>
    <property type="match status" value="1"/>
</dbReference>
<comment type="similarity">
    <text evidence="1 3">Belongs to the UDP-glycosyltransferase family.</text>
</comment>
<accession>A0A2G9HXC3</accession>
<dbReference type="Pfam" id="PF00201">
    <property type="entry name" value="UDPGT"/>
    <property type="match status" value="1"/>
</dbReference>
<name>A0A2G9HXC3_9LAMI</name>
<dbReference type="Proteomes" id="UP000231279">
    <property type="component" value="Unassembled WGS sequence"/>
</dbReference>
<dbReference type="EMBL" id="NKXS01000819">
    <property type="protein sequence ID" value="PIN22166.1"/>
    <property type="molecule type" value="Genomic_DNA"/>
</dbReference>
<evidence type="ECO:0000256" key="3">
    <source>
        <dbReference type="RuleBase" id="RU003718"/>
    </source>
</evidence>
<comment type="caution">
    <text evidence="6">The sequence shown here is derived from an EMBL/GenBank/DDBJ whole genome shotgun (WGS) entry which is preliminary data.</text>
</comment>
<dbReference type="PROSITE" id="PS00375">
    <property type="entry name" value="UDPGT"/>
    <property type="match status" value="1"/>
</dbReference>
<evidence type="ECO:0000313" key="7">
    <source>
        <dbReference type="Proteomes" id="UP000231279"/>
    </source>
</evidence>